<dbReference type="InterPro" id="IPR010979">
    <property type="entry name" value="Ribosomal_uS13-like_H2TH"/>
</dbReference>
<dbReference type="AlphaFoldDB" id="A0A0F9A9W1"/>
<dbReference type="GO" id="GO:0003918">
    <property type="term" value="F:DNA topoisomerase type II (double strand cut, ATP-hydrolyzing) activity"/>
    <property type="evidence" value="ECO:0007669"/>
    <property type="project" value="InterPro"/>
</dbReference>
<feature type="non-terminal residue" evidence="2">
    <location>
        <position position="1"/>
    </location>
</feature>
<comment type="caution">
    <text evidence="2">The sequence shown here is derived from an EMBL/GenBank/DDBJ whole genome shotgun (WGS) entry which is preliminary data.</text>
</comment>
<dbReference type="Pfam" id="PF09239">
    <property type="entry name" value="Topo-VIb_trans"/>
    <property type="match status" value="1"/>
</dbReference>
<organism evidence="2">
    <name type="scientific">marine sediment metagenome</name>
    <dbReference type="NCBI Taxonomy" id="412755"/>
    <lineage>
        <taxon>unclassified sequences</taxon>
        <taxon>metagenomes</taxon>
        <taxon>ecological metagenomes</taxon>
    </lineage>
</organism>
<evidence type="ECO:0000259" key="1">
    <source>
        <dbReference type="Pfam" id="PF09239"/>
    </source>
</evidence>
<dbReference type="NCBIfam" id="NF003218">
    <property type="entry name" value="PRK04184.1"/>
    <property type="match status" value="1"/>
</dbReference>
<feature type="domain" description="DNA topoisomerase VI subunit B transducer" evidence="1">
    <location>
        <begin position="119"/>
        <end position="281"/>
    </location>
</feature>
<name>A0A0F9A9W1_9ZZZZ</name>
<dbReference type="InterPro" id="IPR020568">
    <property type="entry name" value="Ribosomal_Su5_D2-typ_SF"/>
</dbReference>
<dbReference type="GO" id="GO:0003677">
    <property type="term" value="F:DNA binding"/>
    <property type="evidence" value="ECO:0007669"/>
    <property type="project" value="InterPro"/>
</dbReference>
<dbReference type="SUPFAM" id="SSF46946">
    <property type="entry name" value="S13-like H2TH domain"/>
    <property type="match status" value="1"/>
</dbReference>
<accession>A0A0F9A9W1</accession>
<dbReference type="Gene3D" id="1.10.8.50">
    <property type="match status" value="1"/>
</dbReference>
<dbReference type="GO" id="GO:0006265">
    <property type="term" value="P:DNA topological change"/>
    <property type="evidence" value="ECO:0007669"/>
    <property type="project" value="InterPro"/>
</dbReference>
<evidence type="ECO:0000313" key="2">
    <source>
        <dbReference type="EMBL" id="KKK69046.1"/>
    </source>
</evidence>
<proteinExistence type="predicted"/>
<gene>
    <name evidence="2" type="ORF">LCGC14_2937950</name>
</gene>
<dbReference type="InterPro" id="IPR015320">
    <property type="entry name" value="TopoVI_B_transducer"/>
</dbReference>
<dbReference type="InterPro" id="IPR036890">
    <property type="entry name" value="HATPase_C_sf"/>
</dbReference>
<sequence>DYIEQTAIANPHADIIYINPEGDKIRYSKTSKELPVEPKEIKPHPYGIELGILIKMLHDTKAKILQSFLMKDFSRVSAKVAKEICKKANLYEKARPTRIAAQEADALYKAIKLTKIMNPPTDCISPIGDELIIHGLKKQINADFFVSNTRAPTVYRGNPFLIEVGLAYGGDLPEEGLIRLLRFANRVPLQYQQSACVITESVINTAWRNYGLQQSSGALPTGPVILMVHLASVWVPFTSESKESIAPYPEIEKEIKLALQECGRHLSKFIRKKKKAAEEIKKKSYIKKYIPHIGIALKEILNLNDKQERKIVNTLTDILERSRS</sequence>
<dbReference type="InterPro" id="IPR014721">
    <property type="entry name" value="Ribsml_uS5_D2-typ_fold_subgr"/>
</dbReference>
<reference evidence="2" key="1">
    <citation type="journal article" date="2015" name="Nature">
        <title>Complex archaea that bridge the gap between prokaryotes and eukaryotes.</title>
        <authorList>
            <person name="Spang A."/>
            <person name="Saw J.H."/>
            <person name="Jorgensen S.L."/>
            <person name="Zaremba-Niedzwiedzka K."/>
            <person name="Martijn J."/>
            <person name="Lind A.E."/>
            <person name="van Eijk R."/>
            <person name="Schleper C."/>
            <person name="Guy L."/>
            <person name="Ettema T.J."/>
        </authorList>
    </citation>
    <scope>NUCLEOTIDE SEQUENCE</scope>
</reference>
<dbReference type="Gene3D" id="3.30.565.10">
    <property type="entry name" value="Histidine kinase-like ATPase, C-terminal domain"/>
    <property type="match status" value="1"/>
</dbReference>
<protein>
    <recommendedName>
        <fullName evidence="1">DNA topoisomerase VI subunit B transducer domain-containing protein</fullName>
    </recommendedName>
</protein>
<dbReference type="Gene3D" id="3.30.230.10">
    <property type="match status" value="1"/>
</dbReference>
<dbReference type="CDD" id="cd00823">
    <property type="entry name" value="TopoIIB_Trans"/>
    <property type="match status" value="1"/>
</dbReference>
<dbReference type="PANTHER" id="PTHR48444">
    <property type="entry name" value="DNA TOPOISOMERASE 6 SUBUNIT B"/>
    <property type="match status" value="1"/>
</dbReference>
<dbReference type="EMBL" id="LAZR01058843">
    <property type="protein sequence ID" value="KKK69046.1"/>
    <property type="molecule type" value="Genomic_DNA"/>
</dbReference>
<dbReference type="PANTHER" id="PTHR48444:SF1">
    <property type="entry name" value="DNA TOPOISOMERASE 6 SUBUNIT B"/>
    <property type="match status" value="1"/>
</dbReference>
<dbReference type="SUPFAM" id="SSF54211">
    <property type="entry name" value="Ribosomal protein S5 domain 2-like"/>
    <property type="match status" value="1"/>
</dbReference>